<dbReference type="Gene3D" id="4.10.1000.10">
    <property type="entry name" value="Zinc finger, CCCH-type"/>
    <property type="match status" value="1"/>
</dbReference>
<feature type="region of interest" description="Disordered" evidence="5">
    <location>
        <begin position="110"/>
        <end position="302"/>
    </location>
</feature>
<feature type="compositionally biased region" description="Polar residues" evidence="5">
    <location>
        <begin position="266"/>
        <end position="285"/>
    </location>
</feature>
<dbReference type="SMART" id="SM00356">
    <property type="entry name" value="ZnF_C3H1"/>
    <property type="match status" value="2"/>
</dbReference>
<feature type="region of interest" description="Disordered" evidence="5">
    <location>
        <begin position="786"/>
        <end position="881"/>
    </location>
</feature>
<dbReference type="InterPro" id="IPR045072">
    <property type="entry name" value="MKRN-like"/>
</dbReference>
<feature type="domain" description="C3H1-type" evidence="6">
    <location>
        <begin position="44"/>
        <end position="71"/>
    </location>
</feature>
<feature type="compositionally biased region" description="Basic and acidic residues" evidence="5">
    <location>
        <begin position="1"/>
        <end position="26"/>
    </location>
</feature>
<evidence type="ECO:0000259" key="6">
    <source>
        <dbReference type="PROSITE" id="PS50103"/>
    </source>
</evidence>
<accession>A0ABR1J6K6</accession>
<keyword evidence="8" id="KW-1185">Reference proteome</keyword>
<comment type="caution">
    <text evidence="7">The sequence shown here is derived from an EMBL/GenBank/DDBJ whole genome shotgun (WGS) entry which is preliminary data.</text>
</comment>
<feature type="zinc finger region" description="C3H1-type" evidence="4">
    <location>
        <begin position="44"/>
        <end position="71"/>
    </location>
</feature>
<dbReference type="PANTHER" id="PTHR11224:SF10">
    <property type="entry name" value="IP09428P-RELATED"/>
    <property type="match status" value="1"/>
</dbReference>
<evidence type="ECO:0000256" key="4">
    <source>
        <dbReference type="PROSITE-ProRule" id="PRU00723"/>
    </source>
</evidence>
<evidence type="ECO:0000313" key="7">
    <source>
        <dbReference type="EMBL" id="KAK7451674.1"/>
    </source>
</evidence>
<feature type="domain" description="C3H1-type" evidence="6">
    <location>
        <begin position="74"/>
        <end position="101"/>
    </location>
</feature>
<feature type="region of interest" description="Disordered" evidence="5">
    <location>
        <begin position="619"/>
        <end position="661"/>
    </location>
</feature>
<feature type="region of interest" description="Disordered" evidence="5">
    <location>
        <begin position="493"/>
        <end position="515"/>
    </location>
</feature>
<feature type="compositionally biased region" description="Acidic residues" evidence="5">
    <location>
        <begin position="870"/>
        <end position="881"/>
    </location>
</feature>
<evidence type="ECO:0000313" key="8">
    <source>
        <dbReference type="Proteomes" id="UP001498398"/>
    </source>
</evidence>
<keyword evidence="3 4" id="KW-0862">Zinc</keyword>
<dbReference type="PANTHER" id="PTHR11224">
    <property type="entry name" value="MAKORIN-RELATED"/>
    <property type="match status" value="1"/>
</dbReference>
<dbReference type="SUPFAM" id="SSF90229">
    <property type="entry name" value="CCCH zinc finger"/>
    <property type="match status" value="1"/>
</dbReference>
<dbReference type="Proteomes" id="UP001498398">
    <property type="component" value="Unassembled WGS sequence"/>
</dbReference>
<evidence type="ECO:0000256" key="3">
    <source>
        <dbReference type="ARBA" id="ARBA00022833"/>
    </source>
</evidence>
<feature type="compositionally biased region" description="Basic residues" evidence="5">
    <location>
        <begin position="643"/>
        <end position="652"/>
    </location>
</feature>
<evidence type="ECO:0000256" key="1">
    <source>
        <dbReference type="ARBA" id="ARBA00022723"/>
    </source>
</evidence>
<dbReference type="PROSITE" id="PS50103">
    <property type="entry name" value="ZF_C3H1"/>
    <property type="match status" value="2"/>
</dbReference>
<feature type="compositionally biased region" description="Polar residues" evidence="5">
    <location>
        <begin position="426"/>
        <end position="437"/>
    </location>
</feature>
<feature type="compositionally biased region" description="Polar residues" evidence="5">
    <location>
        <begin position="506"/>
        <end position="515"/>
    </location>
</feature>
<evidence type="ECO:0000256" key="5">
    <source>
        <dbReference type="SAM" id="MobiDB-lite"/>
    </source>
</evidence>
<dbReference type="InterPro" id="IPR000571">
    <property type="entry name" value="Znf_CCCH"/>
</dbReference>
<feature type="compositionally biased region" description="Low complexity" evidence="5">
    <location>
        <begin position="787"/>
        <end position="805"/>
    </location>
</feature>
<proteinExistence type="predicted"/>
<dbReference type="InterPro" id="IPR036855">
    <property type="entry name" value="Znf_CCCH_sf"/>
</dbReference>
<feature type="compositionally biased region" description="Polar residues" evidence="5">
    <location>
        <begin position="181"/>
        <end position="197"/>
    </location>
</feature>
<evidence type="ECO:0000256" key="2">
    <source>
        <dbReference type="ARBA" id="ARBA00022771"/>
    </source>
</evidence>
<gene>
    <name evidence="7" type="ORF">VKT23_012351</name>
</gene>
<feature type="compositionally biased region" description="Low complexity" evidence="5">
    <location>
        <begin position="619"/>
        <end position="637"/>
    </location>
</feature>
<dbReference type="Pfam" id="PF14608">
    <property type="entry name" value="zf-CCCH_2"/>
    <property type="match status" value="2"/>
</dbReference>
<feature type="compositionally biased region" description="Gly residues" evidence="5">
    <location>
        <begin position="846"/>
        <end position="856"/>
    </location>
</feature>
<sequence length="881" mass="88489">MPAVDRGDSSVEREKEREEKGGDKGKTKSGAGASSASSSSKAKDLSHVPCKFFKVGSCTAGSSCPFSHAVSEPGAAKDVCAWFVKGNCKFGHKCALAHILPGQSMAWDRKNKKAAQAAAGGGKDGKGAKSSKRDTQSRPPITMSLKATPSAPAPALKDTDFASFSALDVESQKLPSAPAQGRQSQDSPSDSKPTTADTELPAKPPSPGIPLSSPRKNPSSPKSSNPPIDYGPIGSPPRSASSTSHPHPISRLNGTTGGFSPGTSPRNGSGSISGTPTNNHLSTSPFNPPGAQNIFNPEPGRQGVAASLSGLGILGGRGRPNWGSVGSSSDIGSLPNLSQSHGVEQIANKDGMRTQGKNVDIGFEYEEYLGSGIAGSAAARRAAAIAAGTVNLNSTDDDLEDFIPGSLTDLLTPEERSRRMSRSNSGQDANGGLTSPTRRAALGVPLREAGTPSSPGGGNGGNGHRYSRSVPAPSLLGDVSSIWAPKEDLNAAGLPSSPSARGLGNGTPSSFTSASNGAFGGRAGAFDPLGDELLGAGGEWPAGMSLSPSNASAAFLPSLHYLKAKHAQGLGRGVRGVSSPLIGQQGGNQLSGVGGGNSSQIGTPRTSTNGFEHYNALSSNANHANNGNNNGTINNNADDPAAHHTRPIPHHLPHSEDPHVLSPSTRALQAHAPGQSLPQGLAAGYSRIHAMPALSSSAASSTTGGIGAASPGSVGWMGTSIGGTGQTNAFTTGPFGAAKDDWGNTSVPPGLGLGLGGYGSGGLNPNAQVYAGQGQYNTFSALNAVNGQQQQPQQQLQQQGQGQTQTELDSLSKISYSAAASKGAPSGAVLTPQKMQGSTSSSSSGSGSGAKLGGPGAASSPLSGAVVSSNDDDGVLFEMDG</sequence>
<feature type="region of interest" description="Disordered" evidence="5">
    <location>
        <begin position="395"/>
        <end position="471"/>
    </location>
</feature>
<keyword evidence="1 4" id="KW-0479">Metal-binding</keyword>
<feature type="compositionally biased region" description="Low complexity" evidence="5">
    <location>
        <begin position="857"/>
        <end position="869"/>
    </location>
</feature>
<dbReference type="EMBL" id="JBANRG010000030">
    <property type="protein sequence ID" value="KAK7451674.1"/>
    <property type="molecule type" value="Genomic_DNA"/>
</dbReference>
<feature type="compositionally biased region" description="Low complexity" evidence="5">
    <location>
        <begin position="28"/>
        <end position="40"/>
    </location>
</feature>
<protein>
    <recommendedName>
        <fullName evidence="6">C3H1-type domain-containing protein</fullName>
    </recommendedName>
</protein>
<feature type="region of interest" description="Disordered" evidence="5">
    <location>
        <begin position="1"/>
        <end position="45"/>
    </location>
</feature>
<feature type="zinc finger region" description="C3H1-type" evidence="4">
    <location>
        <begin position="74"/>
        <end position="101"/>
    </location>
</feature>
<organism evidence="7 8">
    <name type="scientific">Marasmiellus scandens</name>
    <dbReference type="NCBI Taxonomy" id="2682957"/>
    <lineage>
        <taxon>Eukaryota</taxon>
        <taxon>Fungi</taxon>
        <taxon>Dikarya</taxon>
        <taxon>Basidiomycota</taxon>
        <taxon>Agaricomycotina</taxon>
        <taxon>Agaricomycetes</taxon>
        <taxon>Agaricomycetidae</taxon>
        <taxon>Agaricales</taxon>
        <taxon>Marasmiineae</taxon>
        <taxon>Omphalotaceae</taxon>
        <taxon>Marasmiellus</taxon>
    </lineage>
</organism>
<feature type="compositionally biased region" description="Basic and acidic residues" evidence="5">
    <location>
        <begin position="123"/>
        <end position="136"/>
    </location>
</feature>
<name>A0ABR1J6K6_9AGAR</name>
<feature type="compositionally biased region" description="Low complexity" evidence="5">
    <location>
        <begin position="815"/>
        <end position="828"/>
    </location>
</feature>
<reference evidence="7 8" key="1">
    <citation type="submission" date="2024-01" db="EMBL/GenBank/DDBJ databases">
        <title>A draft genome for the cacao thread blight pathogen Marasmiellus scandens.</title>
        <authorList>
            <person name="Baruah I.K."/>
            <person name="Leung J."/>
            <person name="Bukari Y."/>
            <person name="Amoako-Attah I."/>
            <person name="Meinhardt L.W."/>
            <person name="Bailey B.A."/>
            <person name="Cohen S.P."/>
        </authorList>
    </citation>
    <scope>NUCLEOTIDE SEQUENCE [LARGE SCALE GENOMIC DNA]</scope>
    <source>
        <strain evidence="7 8">GH-19</strain>
    </source>
</reference>
<feature type="compositionally biased region" description="Low complexity" evidence="5">
    <location>
        <begin position="210"/>
        <end position="227"/>
    </location>
</feature>
<keyword evidence="2 4" id="KW-0863">Zinc-finger</keyword>